<dbReference type="InterPro" id="IPR037033">
    <property type="entry name" value="DNA-dir_RNAP_su2_hyb_sf"/>
</dbReference>
<dbReference type="PANTHER" id="PTHR20856">
    <property type="entry name" value="DNA-DIRECTED RNA POLYMERASE I SUBUNIT 2"/>
    <property type="match status" value="1"/>
</dbReference>
<dbReference type="SUPFAM" id="SSF64484">
    <property type="entry name" value="beta and beta-prime subunits of DNA dependent RNA-polymerase"/>
    <property type="match status" value="1"/>
</dbReference>
<evidence type="ECO:0000259" key="8">
    <source>
        <dbReference type="Pfam" id="PF05695"/>
    </source>
</evidence>
<evidence type="ECO:0000256" key="3">
    <source>
        <dbReference type="ARBA" id="ARBA00022478"/>
    </source>
</evidence>
<dbReference type="InterPro" id="IPR056777">
    <property type="entry name" value="Ycf2_N"/>
</dbReference>
<organism evidence="9 10">
    <name type="scientific">Escallonia herrerae</name>
    <dbReference type="NCBI Taxonomy" id="1293975"/>
    <lineage>
        <taxon>Eukaryota</taxon>
        <taxon>Viridiplantae</taxon>
        <taxon>Streptophyta</taxon>
        <taxon>Embryophyta</taxon>
        <taxon>Tracheophyta</taxon>
        <taxon>Spermatophyta</taxon>
        <taxon>Magnoliopsida</taxon>
        <taxon>eudicotyledons</taxon>
        <taxon>Gunneridae</taxon>
        <taxon>Pentapetalae</taxon>
        <taxon>asterids</taxon>
        <taxon>campanulids</taxon>
        <taxon>Escalloniales</taxon>
        <taxon>Escalloniaceae</taxon>
        <taxon>Escallonia</taxon>
    </lineage>
</organism>
<evidence type="ECO:0000256" key="2">
    <source>
        <dbReference type="ARBA" id="ARBA00012418"/>
    </source>
</evidence>
<evidence type="ECO:0000256" key="4">
    <source>
        <dbReference type="ARBA" id="ARBA00022679"/>
    </source>
</evidence>
<dbReference type="GO" id="GO:0003899">
    <property type="term" value="F:DNA-directed RNA polymerase activity"/>
    <property type="evidence" value="ECO:0007669"/>
    <property type="project" value="UniProtKB-EC"/>
</dbReference>
<evidence type="ECO:0000256" key="6">
    <source>
        <dbReference type="ARBA" id="ARBA00023163"/>
    </source>
</evidence>
<accession>A0AA89AEA4</accession>
<name>A0AA89AEA4_9ASTE</name>
<keyword evidence="3" id="KW-0240">DNA-directed RNA polymerase</keyword>
<dbReference type="EC" id="2.7.7.6" evidence="2"/>
<keyword evidence="6" id="KW-0804">Transcription</keyword>
<dbReference type="InterPro" id="IPR007120">
    <property type="entry name" value="DNA-dir_RNAP_su2_dom"/>
</dbReference>
<keyword evidence="4" id="KW-0808">Transferase</keyword>
<feature type="domain" description="Ycf2 N-terminal" evidence="8">
    <location>
        <begin position="71"/>
        <end position="158"/>
    </location>
</feature>
<comment type="similarity">
    <text evidence="1">Belongs to the RNA polymerase beta chain family.</text>
</comment>
<dbReference type="Proteomes" id="UP001188597">
    <property type="component" value="Unassembled WGS sequence"/>
</dbReference>
<dbReference type="Pfam" id="PF00562">
    <property type="entry name" value="RNA_pol_Rpb2_6"/>
    <property type="match status" value="1"/>
</dbReference>
<dbReference type="AlphaFoldDB" id="A0AA89AEA4"/>
<sequence>MGDPFEPPAIIVKPYILKLIHQVDDKIHGRSSGHHALVTQQPFKGRAKQGRQLGRRNGVRIYKIPSQFILFSSDQRCDMVLKDEPDMDSSNKISFLNKKLFFDLFHLFHDRNRAPGGYTFHHDFELKERFQEIADLFTLSITKWNMVYHKGFAIKIGGGGGVENF</sequence>
<keyword evidence="5" id="KW-0548">Nucleotidyltransferase</keyword>
<gene>
    <name evidence="9" type="ORF">RJ639_023610</name>
</gene>
<evidence type="ECO:0000313" key="9">
    <source>
        <dbReference type="EMBL" id="KAK2999550.1"/>
    </source>
</evidence>
<feature type="domain" description="DNA-directed RNA polymerase subunit 2 hybrid-binding" evidence="7">
    <location>
        <begin position="2"/>
        <end position="48"/>
    </location>
</feature>
<dbReference type="Gene3D" id="2.40.270.10">
    <property type="entry name" value="DNA-directed RNA polymerase, subunit 2, domain 6"/>
    <property type="match status" value="1"/>
</dbReference>
<evidence type="ECO:0000313" key="10">
    <source>
        <dbReference type="Proteomes" id="UP001188597"/>
    </source>
</evidence>
<reference evidence="9" key="1">
    <citation type="submission" date="2022-12" db="EMBL/GenBank/DDBJ databases">
        <title>Draft genome assemblies for two species of Escallonia (Escalloniales).</title>
        <authorList>
            <person name="Chanderbali A."/>
            <person name="Dervinis C."/>
            <person name="Anghel I."/>
            <person name="Soltis D."/>
            <person name="Soltis P."/>
            <person name="Zapata F."/>
        </authorList>
    </citation>
    <scope>NUCLEOTIDE SEQUENCE</scope>
    <source>
        <strain evidence="9">UCBG64.0493</strain>
        <tissue evidence="9">Leaf</tissue>
    </source>
</reference>
<proteinExistence type="inferred from homology"/>
<evidence type="ECO:0000256" key="5">
    <source>
        <dbReference type="ARBA" id="ARBA00022695"/>
    </source>
</evidence>
<evidence type="ECO:0000259" key="7">
    <source>
        <dbReference type="Pfam" id="PF00562"/>
    </source>
</evidence>
<dbReference type="GO" id="GO:0000428">
    <property type="term" value="C:DNA-directed RNA polymerase complex"/>
    <property type="evidence" value="ECO:0007669"/>
    <property type="project" value="UniProtKB-KW"/>
</dbReference>
<dbReference type="Pfam" id="PF05695">
    <property type="entry name" value="Ycf2"/>
    <property type="match status" value="1"/>
</dbReference>
<evidence type="ECO:0000256" key="1">
    <source>
        <dbReference type="ARBA" id="ARBA00006835"/>
    </source>
</evidence>
<dbReference type="EMBL" id="JAVXUP010003245">
    <property type="protein sequence ID" value="KAK2999550.1"/>
    <property type="molecule type" value="Genomic_DNA"/>
</dbReference>
<comment type="caution">
    <text evidence="9">The sequence shown here is derived from an EMBL/GenBank/DDBJ whole genome shotgun (WGS) entry which is preliminary data.</text>
</comment>
<keyword evidence="10" id="KW-1185">Reference proteome</keyword>
<protein>
    <recommendedName>
        <fullName evidence="2">DNA-directed RNA polymerase</fullName>
        <ecNumber evidence="2">2.7.7.6</ecNumber>
    </recommendedName>
</protein>
<dbReference type="GO" id="GO:0003677">
    <property type="term" value="F:DNA binding"/>
    <property type="evidence" value="ECO:0007669"/>
    <property type="project" value="InterPro"/>
</dbReference>
<dbReference type="InterPro" id="IPR015712">
    <property type="entry name" value="DNA-dir_RNA_pol_su2"/>
</dbReference>
<dbReference type="GO" id="GO:0006351">
    <property type="term" value="P:DNA-templated transcription"/>
    <property type="evidence" value="ECO:0007669"/>
    <property type="project" value="InterPro"/>
</dbReference>
<dbReference type="GO" id="GO:0032549">
    <property type="term" value="F:ribonucleoside binding"/>
    <property type="evidence" value="ECO:0007669"/>
    <property type="project" value="InterPro"/>
</dbReference>